<protein>
    <submittedName>
        <fullName evidence="2">Uncharacterized protein DUF742</fullName>
    </submittedName>
</protein>
<accession>A0A2T0LUP0</accession>
<feature type="compositionally biased region" description="Basic and acidic residues" evidence="1">
    <location>
        <begin position="43"/>
        <end position="52"/>
    </location>
</feature>
<dbReference type="AlphaFoldDB" id="A0A2T0LUP0"/>
<evidence type="ECO:0000313" key="2">
    <source>
        <dbReference type="EMBL" id="PRX47544.1"/>
    </source>
</evidence>
<gene>
    <name evidence="2" type="ORF">B0I33_105122</name>
</gene>
<organism evidence="2 3">
    <name type="scientific">Prauserella shujinwangii</name>
    <dbReference type="NCBI Taxonomy" id="1453103"/>
    <lineage>
        <taxon>Bacteria</taxon>
        <taxon>Bacillati</taxon>
        <taxon>Actinomycetota</taxon>
        <taxon>Actinomycetes</taxon>
        <taxon>Pseudonocardiales</taxon>
        <taxon>Pseudonocardiaceae</taxon>
        <taxon>Prauserella</taxon>
    </lineage>
</organism>
<dbReference type="EMBL" id="PVNH01000005">
    <property type="protein sequence ID" value="PRX47544.1"/>
    <property type="molecule type" value="Genomic_DNA"/>
</dbReference>
<feature type="compositionally biased region" description="Pro residues" evidence="1">
    <location>
        <begin position="76"/>
        <end position="99"/>
    </location>
</feature>
<dbReference type="InterPro" id="IPR007995">
    <property type="entry name" value="DUF742"/>
</dbReference>
<dbReference type="RefSeq" id="WP_106179049.1">
    <property type="nucleotide sequence ID" value="NZ_PVNH01000005.1"/>
</dbReference>
<reference evidence="2 3" key="1">
    <citation type="submission" date="2018-03" db="EMBL/GenBank/DDBJ databases">
        <title>Genomic Encyclopedia of Type Strains, Phase III (KMG-III): the genomes of soil and plant-associated and newly described type strains.</title>
        <authorList>
            <person name="Whitman W."/>
        </authorList>
    </citation>
    <scope>NUCLEOTIDE SEQUENCE [LARGE SCALE GENOMIC DNA]</scope>
    <source>
        <strain evidence="2 3">CGMCC 4.7125</strain>
    </source>
</reference>
<comment type="caution">
    <text evidence="2">The sequence shown here is derived from an EMBL/GenBank/DDBJ whole genome shotgun (WGS) entry which is preliminary data.</text>
</comment>
<evidence type="ECO:0000313" key="3">
    <source>
        <dbReference type="Proteomes" id="UP000238362"/>
    </source>
</evidence>
<keyword evidence="3" id="KW-1185">Reference proteome</keyword>
<sequence length="235" mass="25308">MGKSDRPEQAGSPATGRSGARFPSARQRQRFENAEPEPAPAEHPPRGAERSRVGRSGARFPSVKLLEQFEQVESAEPPPTRVPATPPPPRRPPPAPSAPPRQRTTLTFAEGEGLAEAGDAGDEHRLRVRPYVLTKGRTHAAHHLAVETLVSVDPRGPWRRGPLSGEYQAVRRLCVQPRSVAEVAATLAVPLGVARVLLSDMADAGLIVVHGNRATAEGRPDLPLLERVLRGLRAV</sequence>
<dbReference type="PANTHER" id="PTHR36221">
    <property type="entry name" value="DUF742 DOMAIN-CONTAINING PROTEIN"/>
    <property type="match status" value="1"/>
</dbReference>
<feature type="region of interest" description="Disordered" evidence="1">
    <location>
        <begin position="1"/>
        <end position="103"/>
    </location>
</feature>
<proteinExistence type="predicted"/>
<evidence type="ECO:0000256" key="1">
    <source>
        <dbReference type="SAM" id="MobiDB-lite"/>
    </source>
</evidence>
<name>A0A2T0LUP0_9PSEU</name>
<dbReference type="Proteomes" id="UP000238362">
    <property type="component" value="Unassembled WGS sequence"/>
</dbReference>
<dbReference type="OrthoDB" id="4244884at2"/>
<dbReference type="Pfam" id="PF05331">
    <property type="entry name" value="DUF742"/>
    <property type="match status" value="1"/>
</dbReference>
<dbReference type="PANTHER" id="PTHR36221:SF1">
    <property type="entry name" value="DUF742 DOMAIN-CONTAINING PROTEIN"/>
    <property type="match status" value="1"/>
</dbReference>